<dbReference type="AlphaFoldDB" id="A0A918P281"/>
<dbReference type="InterPro" id="IPR038186">
    <property type="entry name" value="CHAD_dom_sf"/>
</dbReference>
<dbReference type="EMBL" id="BMYX01000007">
    <property type="protein sequence ID" value="GGY13983.1"/>
    <property type="molecule type" value="Genomic_DNA"/>
</dbReference>
<dbReference type="PANTHER" id="PTHR39339">
    <property type="entry name" value="SLR1444 PROTEIN"/>
    <property type="match status" value="1"/>
</dbReference>
<dbReference type="SUPFAM" id="SSF55154">
    <property type="entry name" value="CYTH-like phosphatases"/>
    <property type="match status" value="1"/>
</dbReference>
<dbReference type="Proteomes" id="UP000645257">
    <property type="component" value="Unassembled WGS sequence"/>
</dbReference>
<dbReference type="Gene3D" id="1.40.20.10">
    <property type="entry name" value="CHAD domain"/>
    <property type="match status" value="1"/>
</dbReference>
<feature type="domain" description="CHAD" evidence="1">
    <location>
        <begin position="219"/>
        <end position="492"/>
    </location>
</feature>
<dbReference type="Pfam" id="PF05235">
    <property type="entry name" value="CHAD"/>
    <property type="match status" value="1"/>
</dbReference>
<dbReference type="Gene3D" id="2.40.320.10">
    <property type="entry name" value="Hypothetical Protein Pfu-838710-001"/>
    <property type="match status" value="1"/>
</dbReference>
<protein>
    <submittedName>
        <fullName evidence="2">Inorganic triphosphatase</fullName>
    </submittedName>
</protein>
<evidence type="ECO:0000259" key="1">
    <source>
        <dbReference type="PROSITE" id="PS51708"/>
    </source>
</evidence>
<keyword evidence="3" id="KW-1185">Reference proteome</keyword>
<dbReference type="PROSITE" id="PS51708">
    <property type="entry name" value="CHAD"/>
    <property type="match status" value="1"/>
</dbReference>
<dbReference type="InterPro" id="IPR007899">
    <property type="entry name" value="CHAD_dom"/>
</dbReference>
<comment type="caution">
    <text evidence="2">The sequence shown here is derived from an EMBL/GenBank/DDBJ whole genome shotgun (WGS) entry which is preliminary data.</text>
</comment>
<dbReference type="RefSeq" id="WP_189533201.1">
    <property type="nucleotide sequence ID" value="NZ_BMYX01000007.1"/>
</dbReference>
<dbReference type="PANTHER" id="PTHR39339:SF1">
    <property type="entry name" value="CHAD DOMAIN-CONTAINING PROTEIN"/>
    <property type="match status" value="1"/>
</dbReference>
<accession>A0A918P281</accession>
<dbReference type="SMART" id="SM00880">
    <property type="entry name" value="CHAD"/>
    <property type="match status" value="1"/>
</dbReference>
<dbReference type="InterPro" id="IPR033469">
    <property type="entry name" value="CYTH-like_dom_sf"/>
</dbReference>
<proteinExistence type="predicted"/>
<gene>
    <name evidence="2" type="ORF">GCM10011289_16660</name>
</gene>
<evidence type="ECO:0000313" key="3">
    <source>
        <dbReference type="Proteomes" id="UP000645257"/>
    </source>
</evidence>
<name>A0A918P281_9NEIS</name>
<evidence type="ECO:0000313" key="2">
    <source>
        <dbReference type="EMBL" id="GGY13983.1"/>
    </source>
</evidence>
<reference evidence="2" key="1">
    <citation type="journal article" date="2014" name="Int. J. Syst. Evol. Microbiol.">
        <title>Complete genome sequence of Corynebacterium casei LMG S-19264T (=DSM 44701T), isolated from a smear-ripened cheese.</title>
        <authorList>
            <consortium name="US DOE Joint Genome Institute (JGI-PGF)"/>
            <person name="Walter F."/>
            <person name="Albersmeier A."/>
            <person name="Kalinowski J."/>
            <person name="Ruckert C."/>
        </authorList>
    </citation>
    <scope>NUCLEOTIDE SEQUENCE</scope>
    <source>
        <strain evidence="2">KCTC 32182</strain>
    </source>
</reference>
<organism evidence="2 3">
    <name type="scientific">Paludibacterium paludis</name>
    <dbReference type="NCBI Taxonomy" id="1225769"/>
    <lineage>
        <taxon>Bacteria</taxon>
        <taxon>Pseudomonadati</taxon>
        <taxon>Pseudomonadota</taxon>
        <taxon>Betaproteobacteria</taxon>
        <taxon>Neisseriales</taxon>
        <taxon>Chromobacteriaceae</taxon>
        <taxon>Paludibacterium</taxon>
    </lineage>
</organism>
<reference evidence="2" key="2">
    <citation type="submission" date="2020-09" db="EMBL/GenBank/DDBJ databases">
        <authorList>
            <person name="Sun Q."/>
            <person name="Kim S."/>
        </authorList>
    </citation>
    <scope>NUCLEOTIDE SEQUENCE</scope>
    <source>
        <strain evidence="2">KCTC 32182</strain>
    </source>
</reference>
<sequence>MATETELTLRLPPGRNAVFRRFIARHAGEHNGPVRERLRRIHYDTEDVSLARHGLSLCLIRQDGRWRQCLTRRGRSSRTPRTVEMPLNGPAPGLHGFAGTAIGKTLAKAVGNHAIVPRFSETLIRTVWIVGGSSGRRIRVQLDQGSLRGNGRMFAINDATFALEQQGPAEALYALALEVAARLPVEPVASDPGARGRMLYEPAQAPAPSRACRLEPESGETRSGAFRLVVRECPRHLRANVPGILDRSDPECIHQARVALRRLRSARALFLRAQTDDAWTIIDTEARWLAGRLGAVRDLDVFLDETLAGAGTNHDDITALAAAIAAKREASRGELAAALTSSRYGLFLLRLTLWLAQDGTGKTAWNGFARRALERRRRALEKPPPVAGKEKKRHILRKRAKKLRYAAEFLAFRFDRRSVRRYLAPLNDLLAVLGRMNDAAVGRALLLRLAEDTPSLAPAARTVIARLDAMESRRKPQLARARRRLRHTSAFW</sequence>